<comment type="caution">
    <text evidence="1">The sequence shown here is derived from an EMBL/GenBank/DDBJ whole genome shotgun (WGS) entry which is preliminary data.</text>
</comment>
<evidence type="ECO:0000313" key="1">
    <source>
        <dbReference type="EMBL" id="OKH48398.1"/>
    </source>
</evidence>
<organism evidence="1 2">
    <name type="scientific">Phormidium tenue NIES-30</name>
    <dbReference type="NCBI Taxonomy" id="549789"/>
    <lineage>
        <taxon>Bacteria</taxon>
        <taxon>Bacillati</taxon>
        <taxon>Cyanobacteriota</taxon>
        <taxon>Cyanophyceae</taxon>
        <taxon>Oscillatoriophycideae</taxon>
        <taxon>Oscillatoriales</taxon>
        <taxon>Oscillatoriaceae</taxon>
        <taxon>Phormidium</taxon>
    </lineage>
</organism>
<dbReference type="EMBL" id="MRCG01000006">
    <property type="protein sequence ID" value="OKH48398.1"/>
    <property type="molecule type" value="Genomic_DNA"/>
</dbReference>
<keyword evidence="2" id="KW-1185">Reference proteome</keyword>
<reference evidence="1 2" key="1">
    <citation type="submission" date="2016-11" db="EMBL/GenBank/DDBJ databases">
        <title>Draft Genome Sequences of Nine Cyanobacterial Strains from Diverse Habitats.</title>
        <authorList>
            <person name="Zhu T."/>
            <person name="Hou S."/>
            <person name="Lu X."/>
            <person name="Hess W.R."/>
        </authorList>
    </citation>
    <scope>NUCLEOTIDE SEQUENCE [LARGE SCALE GENOMIC DNA]</scope>
    <source>
        <strain evidence="1 2">NIES-30</strain>
    </source>
</reference>
<dbReference type="Proteomes" id="UP000185557">
    <property type="component" value="Unassembled WGS sequence"/>
</dbReference>
<evidence type="ECO:0000313" key="2">
    <source>
        <dbReference type="Proteomes" id="UP000185557"/>
    </source>
</evidence>
<dbReference type="RefSeq" id="WP_073608326.1">
    <property type="nucleotide sequence ID" value="NZ_MRCG01000006.1"/>
</dbReference>
<name>A0A1U7J649_9CYAN</name>
<gene>
    <name evidence="1" type="ORF">NIES30_10245</name>
</gene>
<dbReference type="AlphaFoldDB" id="A0A1U7J649"/>
<dbReference type="STRING" id="549789.NIES30_10245"/>
<dbReference type="OrthoDB" id="466644at2"/>
<sequence length="73" mass="8026">MLDVISSTVRPLLLDDQVLEVAYRLYMTAPRGGSPAISLKRLSEMTGKTPLKCRNAIVEANGLGRFPDCELHP</sequence>
<accession>A0A1U7J649</accession>
<proteinExistence type="predicted"/>
<protein>
    <submittedName>
        <fullName evidence="1">Uncharacterized protein</fullName>
    </submittedName>
</protein>